<evidence type="ECO:0000256" key="1">
    <source>
        <dbReference type="ARBA" id="ARBA00022617"/>
    </source>
</evidence>
<dbReference type="GO" id="GO:0046872">
    <property type="term" value="F:metal ion binding"/>
    <property type="evidence" value="ECO:0007669"/>
    <property type="project" value="UniProtKB-KW"/>
</dbReference>
<comment type="caution">
    <text evidence="7">The sequence shown here is derived from an EMBL/GenBank/DDBJ whole genome shotgun (WGS) entry which is preliminary data.</text>
</comment>
<organism evidence="7 8">
    <name type="scientific">Paenibacillus hemerocallicola</name>
    <dbReference type="NCBI Taxonomy" id="1172614"/>
    <lineage>
        <taxon>Bacteria</taxon>
        <taxon>Bacillati</taxon>
        <taxon>Bacillota</taxon>
        <taxon>Bacilli</taxon>
        <taxon>Bacillales</taxon>
        <taxon>Paenibacillaceae</taxon>
        <taxon>Paenibacillus</taxon>
    </lineage>
</organism>
<keyword evidence="8" id="KW-1185">Reference proteome</keyword>
<feature type="region of interest" description="Disordered" evidence="5">
    <location>
        <begin position="1"/>
        <end position="25"/>
    </location>
</feature>
<protein>
    <submittedName>
        <fullName evidence="7">Cytochrome c</fullName>
    </submittedName>
</protein>
<evidence type="ECO:0000256" key="4">
    <source>
        <dbReference type="PROSITE-ProRule" id="PRU00433"/>
    </source>
</evidence>
<sequence length="62" mass="6601">MSCHGGNLEGKPGPNLQKIGASKTKDQIMTQISKGGSRMPGFESKIEAADIETLAVWLADKK</sequence>
<evidence type="ECO:0000256" key="3">
    <source>
        <dbReference type="ARBA" id="ARBA00023004"/>
    </source>
</evidence>
<keyword evidence="1 4" id="KW-0349">Heme</keyword>
<dbReference type="GO" id="GO:0020037">
    <property type="term" value="F:heme binding"/>
    <property type="evidence" value="ECO:0007669"/>
    <property type="project" value="InterPro"/>
</dbReference>
<feature type="domain" description="Cytochrome c" evidence="6">
    <location>
        <begin position="1"/>
        <end position="62"/>
    </location>
</feature>
<dbReference type="Gene3D" id="1.10.760.10">
    <property type="entry name" value="Cytochrome c-like domain"/>
    <property type="match status" value="1"/>
</dbReference>
<dbReference type="Proteomes" id="UP000307943">
    <property type="component" value="Unassembled WGS sequence"/>
</dbReference>
<evidence type="ECO:0000259" key="6">
    <source>
        <dbReference type="PROSITE" id="PS51007"/>
    </source>
</evidence>
<dbReference type="InterPro" id="IPR009056">
    <property type="entry name" value="Cyt_c-like_dom"/>
</dbReference>
<accession>A0A5C4T173</accession>
<evidence type="ECO:0000256" key="5">
    <source>
        <dbReference type="SAM" id="MobiDB-lite"/>
    </source>
</evidence>
<dbReference type="AlphaFoldDB" id="A0A5C4T173"/>
<name>A0A5C4T173_9BACL</name>
<proteinExistence type="predicted"/>
<dbReference type="Pfam" id="PF13442">
    <property type="entry name" value="Cytochrome_CBB3"/>
    <property type="match status" value="1"/>
</dbReference>
<evidence type="ECO:0000256" key="2">
    <source>
        <dbReference type="ARBA" id="ARBA00022723"/>
    </source>
</evidence>
<keyword evidence="2 4" id="KW-0479">Metal-binding</keyword>
<reference evidence="7 8" key="1">
    <citation type="submission" date="2019-05" db="EMBL/GenBank/DDBJ databases">
        <title>We sequenced the genome of Paenibacillus hemerocallicola KCTC 33185 for further insight into its adaptation and study the phylogeny of Paenibacillus.</title>
        <authorList>
            <person name="Narsing Rao M.P."/>
        </authorList>
    </citation>
    <scope>NUCLEOTIDE SEQUENCE [LARGE SCALE GENOMIC DNA]</scope>
    <source>
        <strain evidence="7 8">KCTC 33185</strain>
    </source>
</reference>
<evidence type="ECO:0000313" key="7">
    <source>
        <dbReference type="EMBL" id="TNJ62764.1"/>
    </source>
</evidence>
<gene>
    <name evidence="7" type="ORF">FE784_29345</name>
</gene>
<dbReference type="EMBL" id="VDCQ01000054">
    <property type="protein sequence ID" value="TNJ62764.1"/>
    <property type="molecule type" value="Genomic_DNA"/>
</dbReference>
<dbReference type="InterPro" id="IPR036909">
    <property type="entry name" value="Cyt_c-like_dom_sf"/>
</dbReference>
<dbReference type="PROSITE" id="PS51007">
    <property type="entry name" value="CYTC"/>
    <property type="match status" value="1"/>
</dbReference>
<dbReference type="GO" id="GO:0009055">
    <property type="term" value="F:electron transfer activity"/>
    <property type="evidence" value="ECO:0007669"/>
    <property type="project" value="InterPro"/>
</dbReference>
<evidence type="ECO:0000313" key="8">
    <source>
        <dbReference type="Proteomes" id="UP000307943"/>
    </source>
</evidence>
<dbReference type="SUPFAM" id="SSF46626">
    <property type="entry name" value="Cytochrome c"/>
    <property type="match status" value="1"/>
</dbReference>
<keyword evidence="3 4" id="KW-0408">Iron</keyword>
<dbReference type="OrthoDB" id="7933886at2"/>